<proteinExistence type="predicted"/>
<comment type="caution">
    <text evidence="2">The sequence shown here is derived from an EMBL/GenBank/DDBJ whole genome shotgun (WGS) entry which is preliminary data.</text>
</comment>
<feature type="domain" description="Restriction endonuclease type IV Mrr" evidence="1">
    <location>
        <begin position="20"/>
        <end position="120"/>
    </location>
</feature>
<dbReference type="InterPro" id="IPR011856">
    <property type="entry name" value="tRNA_endonuc-like_dom_sf"/>
</dbReference>
<dbReference type="Gene3D" id="3.40.1350.10">
    <property type="match status" value="1"/>
</dbReference>
<dbReference type="RefSeq" id="WP_377371376.1">
    <property type="nucleotide sequence ID" value="NZ_JAOTJD010000045.1"/>
</dbReference>
<sequence length="231" mass="25320">MVRSIGRPRPAWRLYQDDTAGFFSSLGFSSETDVPVTGARGGNNIDVVVKGKAHGIDFLWVIECKHWKTNVTKEKAQALVTVVQNIGADRGYLLSETGFQSGALDVTRNTNVHLGSLAALRADTAEWAQQDLVRNWRAQKNDLVRILMRMHRQAGNDYSSKFAEAAGPIFGLDPIIDEGLRGEFPVPFGGGEFAQDWPDLVHKIEARLAYAAQVAGLTNQPLLTDPFQLGG</sequence>
<dbReference type="InterPro" id="IPR052906">
    <property type="entry name" value="Type_IV_Methyl-Rstrct_Enzyme"/>
</dbReference>
<dbReference type="InterPro" id="IPR007560">
    <property type="entry name" value="Restrct_endonuc_IV_Mrr"/>
</dbReference>
<keyword evidence="3" id="KW-1185">Reference proteome</keyword>
<evidence type="ECO:0000313" key="3">
    <source>
        <dbReference type="Proteomes" id="UP001598130"/>
    </source>
</evidence>
<evidence type="ECO:0000259" key="1">
    <source>
        <dbReference type="Pfam" id="PF04471"/>
    </source>
</evidence>
<reference evidence="2 3" key="1">
    <citation type="submission" date="2022-09" db="EMBL/GenBank/DDBJ databases">
        <title>New species of Phenylobacterium.</title>
        <authorList>
            <person name="Mieszkin S."/>
        </authorList>
    </citation>
    <scope>NUCLEOTIDE SEQUENCE [LARGE SCALE GENOMIC DNA]</scope>
    <source>
        <strain evidence="2 3">HK31-G</strain>
    </source>
</reference>
<dbReference type="EMBL" id="JAOTJD010000045">
    <property type="protein sequence ID" value="MFD3266073.1"/>
    <property type="molecule type" value="Genomic_DNA"/>
</dbReference>
<keyword evidence="2" id="KW-0255">Endonuclease</keyword>
<dbReference type="GO" id="GO:0004519">
    <property type="term" value="F:endonuclease activity"/>
    <property type="evidence" value="ECO:0007669"/>
    <property type="project" value="UniProtKB-KW"/>
</dbReference>
<accession>A0ABW6CUV5</accession>
<dbReference type="Proteomes" id="UP001598130">
    <property type="component" value="Unassembled WGS sequence"/>
</dbReference>
<name>A0ABW6CUV5_9CAUL</name>
<dbReference type="PANTHER" id="PTHR30015">
    <property type="entry name" value="MRR RESTRICTION SYSTEM PROTEIN"/>
    <property type="match status" value="1"/>
</dbReference>
<protein>
    <submittedName>
        <fullName evidence="2">Restriction endonuclease</fullName>
    </submittedName>
</protein>
<dbReference type="PANTHER" id="PTHR30015:SF7">
    <property type="entry name" value="TYPE IV METHYL-DIRECTED RESTRICTION ENZYME ECOKMRR"/>
    <property type="match status" value="1"/>
</dbReference>
<gene>
    <name evidence="2" type="ORF">OCL97_19115</name>
</gene>
<organism evidence="2 3">
    <name type="scientific">Phenylobacterium ferrooxidans</name>
    <dbReference type="NCBI Taxonomy" id="2982689"/>
    <lineage>
        <taxon>Bacteria</taxon>
        <taxon>Pseudomonadati</taxon>
        <taxon>Pseudomonadota</taxon>
        <taxon>Alphaproteobacteria</taxon>
        <taxon>Caulobacterales</taxon>
        <taxon>Caulobacteraceae</taxon>
        <taxon>Phenylobacterium</taxon>
    </lineage>
</organism>
<keyword evidence="2" id="KW-0378">Hydrolase</keyword>
<dbReference type="SUPFAM" id="SSF52980">
    <property type="entry name" value="Restriction endonuclease-like"/>
    <property type="match status" value="1"/>
</dbReference>
<dbReference type="Pfam" id="PF04471">
    <property type="entry name" value="Mrr_cat"/>
    <property type="match status" value="1"/>
</dbReference>
<evidence type="ECO:0000313" key="2">
    <source>
        <dbReference type="EMBL" id="MFD3266073.1"/>
    </source>
</evidence>
<dbReference type="InterPro" id="IPR011335">
    <property type="entry name" value="Restrct_endonuc-II-like"/>
</dbReference>
<keyword evidence="2" id="KW-0540">Nuclease</keyword>